<dbReference type="PROSITE" id="PS00194">
    <property type="entry name" value="THIOREDOXIN_1"/>
    <property type="match status" value="1"/>
</dbReference>
<evidence type="ECO:0000256" key="4">
    <source>
        <dbReference type="ARBA" id="ARBA00023157"/>
    </source>
</evidence>
<dbReference type="PROSITE" id="PS51352">
    <property type="entry name" value="THIOREDOXIN_2"/>
    <property type="match status" value="1"/>
</dbReference>
<feature type="disulfide bond" description="Redox-active" evidence="9">
    <location>
        <begin position="30"/>
        <end position="33"/>
    </location>
</feature>
<dbReference type="Pfam" id="PF00085">
    <property type="entry name" value="Thioredoxin"/>
    <property type="match status" value="1"/>
</dbReference>
<reference evidence="12 13" key="1">
    <citation type="submission" date="2018-06" db="EMBL/GenBank/DDBJ databases">
        <title>Complete genome of Desulfovibrio marinus P48SEP.</title>
        <authorList>
            <person name="Crispim J.S."/>
            <person name="Vidigal P.M.P."/>
            <person name="Silva L.C.F."/>
            <person name="Araujo L.C."/>
            <person name="Laguardia C.N."/>
            <person name="Dias R.S."/>
            <person name="Sousa M.P."/>
            <person name="Paula S.O."/>
            <person name="Silva C."/>
        </authorList>
    </citation>
    <scope>NUCLEOTIDE SEQUENCE [LARGE SCALE GENOMIC DNA]</scope>
    <source>
        <strain evidence="12 13">P48SEP</strain>
    </source>
</reference>
<evidence type="ECO:0000313" key="13">
    <source>
        <dbReference type="Proteomes" id="UP000434052"/>
    </source>
</evidence>
<feature type="domain" description="Thioredoxin" evidence="10">
    <location>
        <begin position="1"/>
        <end position="106"/>
    </location>
</feature>
<comment type="similarity">
    <text evidence="1 7">Belongs to the thioredoxin family.</text>
</comment>
<organism evidence="12 13">
    <name type="scientific">Oceanidesulfovibrio marinus</name>
    <dbReference type="NCBI Taxonomy" id="370038"/>
    <lineage>
        <taxon>Bacteria</taxon>
        <taxon>Pseudomonadati</taxon>
        <taxon>Thermodesulfobacteriota</taxon>
        <taxon>Desulfovibrionia</taxon>
        <taxon>Desulfovibrionales</taxon>
        <taxon>Desulfovibrionaceae</taxon>
        <taxon>Oceanidesulfovibrio</taxon>
    </lineage>
</organism>
<feature type="active site" description="Nucleophile" evidence="8">
    <location>
        <position position="30"/>
    </location>
</feature>
<keyword evidence="3" id="KW-0249">Electron transport</keyword>
<name>A0A6P1ZII2_9BACT</name>
<sequence>MALQVTDGTFDEEVLKSDVPVLVDFWAPWCGPCRAMGPVIDEMASEYEGKVKISKMNVDENPSTPSKYGIRAIPTLILFKDGEVVEQITGAVSKSSIKEMITSKAL</sequence>
<dbReference type="SUPFAM" id="SSF52833">
    <property type="entry name" value="Thioredoxin-like"/>
    <property type="match status" value="1"/>
</dbReference>
<dbReference type="Proteomes" id="UP000434052">
    <property type="component" value="Unassembled WGS sequence"/>
</dbReference>
<evidence type="ECO:0000313" key="12">
    <source>
        <dbReference type="EMBL" id="TVM35113.1"/>
    </source>
</evidence>
<reference evidence="11 14" key="2">
    <citation type="submission" date="2019-04" db="EMBL/GenBank/DDBJ databases">
        <title>Isolation and culture of sulfate reducing bacteria from the cold seep of the South China Sea.</title>
        <authorList>
            <person name="Sun C."/>
            <person name="Liu R."/>
        </authorList>
    </citation>
    <scope>NUCLEOTIDE SEQUENCE [LARGE SCALE GENOMIC DNA]</scope>
    <source>
        <strain evidence="11 14">CS1</strain>
    </source>
</reference>
<proteinExistence type="inferred from homology"/>
<evidence type="ECO:0000256" key="2">
    <source>
        <dbReference type="ARBA" id="ARBA00022448"/>
    </source>
</evidence>
<dbReference type="EMBL" id="QMIF01000003">
    <property type="protein sequence ID" value="TVM35113.1"/>
    <property type="molecule type" value="Genomic_DNA"/>
</dbReference>
<dbReference type="AlphaFoldDB" id="A0A6P1ZII2"/>
<evidence type="ECO:0000256" key="1">
    <source>
        <dbReference type="ARBA" id="ARBA00008987"/>
    </source>
</evidence>
<dbReference type="EMBL" id="CP039543">
    <property type="protein sequence ID" value="QJT08218.1"/>
    <property type="molecule type" value="Genomic_DNA"/>
</dbReference>
<dbReference type="PRINTS" id="PR00421">
    <property type="entry name" value="THIOREDOXIN"/>
</dbReference>
<evidence type="ECO:0000313" key="14">
    <source>
        <dbReference type="Proteomes" id="UP000503251"/>
    </source>
</evidence>
<feature type="site" description="Contributes to redox potential value" evidence="8">
    <location>
        <position position="31"/>
    </location>
</feature>
<dbReference type="Proteomes" id="UP000503251">
    <property type="component" value="Chromosome"/>
</dbReference>
<dbReference type="InterPro" id="IPR005746">
    <property type="entry name" value="Thioredoxin"/>
</dbReference>
<dbReference type="GO" id="GO:0045454">
    <property type="term" value="P:cell redox homeostasis"/>
    <property type="evidence" value="ECO:0007669"/>
    <property type="project" value="TreeGrafter"/>
</dbReference>
<dbReference type="PANTHER" id="PTHR45663:SF11">
    <property type="entry name" value="GEO12009P1"/>
    <property type="match status" value="1"/>
</dbReference>
<dbReference type="OrthoDB" id="9790390at2"/>
<evidence type="ECO:0000256" key="8">
    <source>
        <dbReference type="PIRSR" id="PIRSR000077-1"/>
    </source>
</evidence>
<evidence type="ECO:0000256" key="6">
    <source>
        <dbReference type="NCBIfam" id="TIGR01068"/>
    </source>
</evidence>
<evidence type="ECO:0000256" key="7">
    <source>
        <dbReference type="PIRNR" id="PIRNR000077"/>
    </source>
</evidence>
<protein>
    <recommendedName>
        <fullName evidence="6 7">Thioredoxin</fullName>
    </recommendedName>
</protein>
<keyword evidence="5 9" id="KW-0676">Redox-active center</keyword>
<feature type="site" description="Deprotonates C-terminal active site Cys" evidence="8">
    <location>
        <position position="24"/>
    </location>
</feature>
<dbReference type="RefSeq" id="WP_144234668.1">
    <property type="nucleotide sequence ID" value="NZ_CP039543.1"/>
</dbReference>
<dbReference type="PIRSF" id="PIRSF000077">
    <property type="entry name" value="Thioredoxin"/>
    <property type="match status" value="1"/>
</dbReference>
<dbReference type="CDD" id="cd02947">
    <property type="entry name" value="TRX_family"/>
    <property type="match status" value="1"/>
</dbReference>
<dbReference type="InterPro" id="IPR036249">
    <property type="entry name" value="Thioredoxin-like_sf"/>
</dbReference>
<keyword evidence="14" id="KW-1185">Reference proteome</keyword>
<keyword evidence="4 9" id="KW-1015">Disulfide bond</keyword>
<evidence type="ECO:0000259" key="10">
    <source>
        <dbReference type="PROSITE" id="PS51352"/>
    </source>
</evidence>
<evidence type="ECO:0000313" key="11">
    <source>
        <dbReference type="EMBL" id="QJT08218.1"/>
    </source>
</evidence>
<dbReference type="NCBIfam" id="TIGR01068">
    <property type="entry name" value="thioredoxin"/>
    <property type="match status" value="1"/>
</dbReference>
<dbReference type="InterPro" id="IPR013766">
    <property type="entry name" value="Thioredoxin_domain"/>
</dbReference>
<dbReference type="GO" id="GO:0015035">
    <property type="term" value="F:protein-disulfide reductase activity"/>
    <property type="evidence" value="ECO:0007669"/>
    <property type="project" value="UniProtKB-UniRule"/>
</dbReference>
<feature type="site" description="Contributes to redox potential value" evidence="8">
    <location>
        <position position="32"/>
    </location>
</feature>
<dbReference type="InterPro" id="IPR017937">
    <property type="entry name" value="Thioredoxin_CS"/>
</dbReference>
<accession>A0A6P1ZII2</accession>
<feature type="active site" description="Nucleophile" evidence="8">
    <location>
        <position position="33"/>
    </location>
</feature>
<dbReference type="PANTHER" id="PTHR45663">
    <property type="entry name" value="GEO12009P1"/>
    <property type="match status" value="1"/>
</dbReference>
<dbReference type="Gene3D" id="3.40.30.10">
    <property type="entry name" value="Glutaredoxin"/>
    <property type="match status" value="1"/>
</dbReference>
<keyword evidence="2" id="KW-0813">Transport</keyword>
<dbReference type="GO" id="GO:0005829">
    <property type="term" value="C:cytosol"/>
    <property type="evidence" value="ECO:0007669"/>
    <property type="project" value="TreeGrafter"/>
</dbReference>
<dbReference type="FunFam" id="3.40.30.10:FF:000001">
    <property type="entry name" value="Thioredoxin"/>
    <property type="match status" value="1"/>
</dbReference>
<evidence type="ECO:0000256" key="5">
    <source>
        <dbReference type="ARBA" id="ARBA00023284"/>
    </source>
</evidence>
<evidence type="ECO:0000256" key="9">
    <source>
        <dbReference type="PIRSR" id="PIRSR000077-4"/>
    </source>
</evidence>
<evidence type="ECO:0000256" key="3">
    <source>
        <dbReference type="ARBA" id="ARBA00022982"/>
    </source>
</evidence>
<gene>
    <name evidence="12" type="primary">trxA</name>
    <name evidence="12" type="ORF">DQK91_06860</name>
    <name evidence="11" type="ORF">E8L03_04440</name>
</gene>